<feature type="chain" id="PRO_5014115331" evidence="1">
    <location>
        <begin position="19"/>
        <end position="72"/>
    </location>
</feature>
<evidence type="ECO:0000313" key="3">
    <source>
        <dbReference type="Proteomes" id="UP000233556"/>
    </source>
</evidence>
<dbReference type="Proteomes" id="UP000233556">
    <property type="component" value="Unassembled WGS sequence"/>
</dbReference>
<keyword evidence="3" id="KW-1185">Reference proteome</keyword>
<keyword evidence="1" id="KW-0732">Signal</keyword>
<gene>
    <name evidence="2" type="ORF">llap_9534</name>
</gene>
<reference evidence="3" key="1">
    <citation type="submission" date="2017-11" db="EMBL/GenBank/DDBJ databases">
        <authorList>
            <person name="Lima N.C."/>
            <person name="Parody-Merino A.M."/>
            <person name="Battley P.F."/>
            <person name="Fidler A.E."/>
            <person name="Prosdocimi F."/>
        </authorList>
    </citation>
    <scope>NUCLEOTIDE SEQUENCE [LARGE SCALE GENOMIC DNA]</scope>
</reference>
<dbReference type="EMBL" id="KZ506325">
    <property type="protein sequence ID" value="PKU40163.1"/>
    <property type="molecule type" value="Genomic_DNA"/>
</dbReference>
<proteinExistence type="predicted"/>
<dbReference type="AlphaFoldDB" id="A0A2I0U2I0"/>
<sequence>MPHAFILLYEMIFCLICSETSEPNTESIMQQIRGEQKTSSIWTYAKHLTLSCMTSWSLNWKGMDLMDGPLGG</sequence>
<evidence type="ECO:0000256" key="1">
    <source>
        <dbReference type="SAM" id="SignalP"/>
    </source>
</evidence>
<name>A0A2I0U2I0_LIMLA</name>
<feature type="signal peptide" evidence="1">
    <location>
        <begin position="1"/>
        <end position="18"/>
    </location>
</feature>
<protein>
    <submittedName>
        <fullName evidence="2">Uncharacterized protein</fullName>
    </submittedName>
</protein>
<organism evidence="2 3">
    <name type="scientific">Limosa lapponica baueri</name>
    <dbReference type="NCBI Taxonomy" id="1758121"/>
    <lineage>
        <taxon>Eukaryota</taxon>
        <taxon>Metazoa</taxon>
        <taxon>Chordata</taxon>
        <taxon>Craniata</taxon>
        <taxon>Vertebrata</taxon>
        <taxon>Euteleostomi</taxon>
        <taxon>Archelosauria</taxon>
        <taxon>Archosauria</taxon>
        <taxon>Dinosauria</taxon>
        <taxon>Saurischia</taxon>
        <taxon>Theropoda</taxon>
        <taxon>Coelurosauria</taxon>
        <taxon>Aves</taxon>
        <taxon>Neognathae</taxon>
        <taxon>Neoaves</taxon>
        <taxon>Charadriiformes</taxon>
        <taxon>Scolopacidae</taxon>
        <taxon>Limosa</taxon>
    </lineage>
</organism>
<evidence type="ECO:0000313" key="2">
    <source>
        <dbReference type="EMBL" id="PKU40163.1"/>
    </source>
</evidence>
<reference evidence="3" key="2">
    <citation type="submission" date="2017-12" db="EMBL/GenBank/DDBJ databases">
        <title>Genome sequence of the Bar-tailed Godwit (Limosa lapponica baueri).</title>
        <authorList>
            <person name="Lima N.C.B."/>
            <person name="Parody-Merino A.M."/>
            <person name="Battley P.F."/>
            <person name="Fidler A.E."/>
            <person name="Prosdocimi F."/>
        </authorList>
    </citation>
    <scope>NUCLEOTIDE SEQUENCE [LARGE SCALE GENOMIC DNA]</scope>
</reference>
<accession>A0A2I0U2I0</accession>